<name>A0AA39NEH3_9AGAR</name>
<evidence type="ECO:0000313" key="2">
    <source>
        <dbReference type="Proteomes" id="UP001175227"/>
    </source>
</evidence>
<protein>
    <submittedName>
        <fullName evidence="1">Uncharacterized protein</fullName>
    </submittedName>
</protein>
<proteinExistence type="predicted"/>
<reference evidence="1" key="1">
    <citation type="submission" date="2023-06" db="EMBL/GenBank/DDBJ databases">
        <authorList>
            <consortium name="Lawrence Berkeley National Laboratory"/>
            <person name="Ahrendt S."/>
            <person name="Sahu N."/>
            <person name="Indic B."/>
            <person name="Wong-Bajracharya J."/>
            <person name="Merenyi Z."/>
            <person name="Ke H.-M."/>
            <person name="Monk M."/>
            <person name="Kocsube S."/>
            <person name="Drula E."/>
            <person name="Lipzen A."/>
            <person name="Balint B."/>
            <person name="Henrissat B."/>
            <person name="Andreopoulos B."/>
            <person name="Martin F.M."/>
            <person name="Harder C.B."/>
            <person name="Rigling D."/>
            <person name="Ford K.L."/>
            <person name="Foster G.D."/>
            <person name="Pangilinan J."/>
            <person name="Papanicolaou A."/>
            <person name="Barry K."/>
            <person name="LaButti K."/>
            <person name="Viragh M."/>
            <person name="Koriabine M."/>
            <person name="Yan M."/>
            <person name="Riley R."/>
            <person name="Champramary S."/>
            <person name="Plett K.L."/>
            <person name="Tsai I.J."/>
            <person name="Slot J."/>
            <person name="Sipos G."/>
            <person name="Plett J."/>
            <person name="Nagy L.G."/>
            <person name="Grigoriev I.V."/>
        </authorList>
    </citation>
    <scope>NUCLEOTIDE SEQUENCE</scope>
    <source>
        <strain evidence="1">ICMP 16352</strain>
    </source>
</reference>
<comment type="caution">
    <text evidence="1">The sequence shown here is derived from an EMBL/GenBank/DDBJ whole genome shotgun (WGS) entry which is preliminary data.</text>
</comment>
<evidence type="ECO:0000313" key="1">
    <source>
        <dbReference type="EMBL" id="KAK0464029.1"/>
    </source>
</evidence>
<dbReference type="AlphaFoldDB" id="A0AA39NEH3"/>
<gene>
    <name evidence="1" type="ORF">IW261DRAFT_1427529</name>
</gene>
<dbReference type="InterPro" id="IPR011009">
    <property type="entry name" value="Kinase-like_dom_sf"/>
</dbReference>
<sequence>MKVTVFCQHPCRARMRKLLVHTPYVVVGSLTYGMGVWTTNLYASKFFVFLWKNGINDKGFLLRGARLEEPPKYPSFPRYQQASLRTEVLFLFHRGWNISQVAEGVVYLHSINPPMVNAGIRATNILVLDDVSCCLADSGVALNVES</sequence>
<organism evidence="1 2">
    <name type="scientific">Armillaria novae-zelandiae</name>
    <dbReference type="NCBI Taxonomy" id="153914"/>
    <lineage>
        <taxon>Eukaryota</taxon>
        <taxon>Fungi</taxon>
        <taxon>Dikarya</taxon>
        <taxon>Basidiomycota</taxon>
        <taxon>Agaricomycotina</taxon>
        <taxon>Agaricomycetes</taxon>
        <taxon>Agaricomycetidae</taxon>
        <taxon>Agaricales</taxon>
        <taxon>Marasmiineae</taxon>
        <taxon>Physalacriaceae</taxon>
        <taxon>Armillaria</taxon>
    </lineage>
</organism>
<dbReference type="Proteomes" id="UP001175227">
    <property type="component" value="Unassembled WGS sequence"/>
</dbReference>
<dbReference type="SUPFAM" id="SSF56112">
    <property type="entry name" value="Protein kinase-like (PK-like)"/>
    <property type="match status" value="1"/>
</dbReference>
<accession>A0AA39NEH3</accession>
<keyword evidence="2" id="KW-1185">Reference proteome</keyword>
<dbReference type="Gene3D" id="1.10.510.10">
    <property type="entry name" value="Transferase(Phosphotransferase) domain 1"/>
    <property type="match status" value="1"/>
</dbReference>
<dbReference type="EMBL" id="JAUEPR010000105">
    <property type="protein sequence ID" value="KAK0464029.1"/>
    <property type="molecule type" value="Genomic_DNA"/>
</dbReference>